<name>A0A5R8MCL6_9GAMM</name>
<reference evidence="2 3" key="1">
    <citation type="journal article" date="2007" name="Int. J. Syst. Evol. Microbiol.">
        <title>Halomonas saccharevitans sp. nov., Halomonas arcis sp. nov. and Halomonas subterranea sp. nov., halophilic bacteria isolated from hypersaline environments of China.</title>
        <authorList>
            <person name="Xu X.W."/>
            <person name="Wu Y.H."/>
            <person name="Zhou Z."/>
            <person name="Wang C.S."/>
            <person name="Zhou Y.G."/>
            <person name="Zhang H.B."/>
            <person name="Wang Y."/>
            <person name="Wu M."/>
        </authorList>
    </citation>
    <scope>NUCLEOTIDE SEQUENCE [LARGE SCALE GENOMIC DNA]</scope>
    <source>
        <strain evidence="2 3">TBZ3</strain>
    </source>
</reference>
<feature type="compositionally biased region" description="Basic residues" evidence="1">
    <location>
        <begin position="79"/>
        <end position="91"/>
    </location>
</feature>
<accession>A0A5R8MCL6</accession>
<dbReference type="EMBL" id="VBUI01000029">
    <property type="protein sequence ID" value="TLF47312.1"/>
    <property type="molecule type" value="Genomic_DNA"/>
</dbReference>
<evidence type="ECO:0008006" key="4">
    <source>
        <dbReference type="Google" id="ProtNLM"/>
    </source>
</evidence>
<dbReference type="AlphaFoldDB" id="A0A5R8MCL6"/>
<gene>
    <name evidence="2" type="ORF">FEI13_16255</name>
</gene>
<organism evidence="2 3">
    <name type="scientific">Halomonas urmiana</name>
    <dbReference type="NCBI Taxonomy" id="490901"/>
    <lineage>
        <taxon>Bacteria</taxon>
        <taxon>Pseudomonadati</taxon>
        <taxon>Pseudomonadota</taxon>
        <taxon>Gammaproteobacteria</taxon>
        <taxon>Oceanospirillales</taxon>
        <taxon>Halomonadaceae</taxon>
        <taxon>Halomonas</taxon>
    </lineage>
</organism>
<proteinExistence type="predicted"/>
<feature type="compositionally biased region" description="Low complexity" evidence="1">
    <location>
        <begin position="57"/>
        <end position="73"/>
    </location>
</feature>
<feature type="region of interest" description="Disordered" evidence="1">
    <location>
        <begin position="57"/>
        <end position="91"/>
    </location>
</feature>
<comment type="caution">
    <text evidence="2">The sequence shown here is derived from an EMBL/GenBank/DDBJ whole genome shotgun (WGS) entry which is preliminary data.</text>
</comment>
<evidence type="ECO:0000256" key="1">
    <source>
        <dbReference type="SAM" id="MobiDB-lite"/>
    </source>
</evidence>
<dbReference type="Proteomes" id="UP000306973">
    <property type="component" value="Unassembled WGS sequence"/>
</dbReference>
<evidence type="ECO:0000313" key="3">
    <source>
        <dbReference type="Proteomes" id="UP000306973"/>
    </source>
</evidence>
<feature type="non-terminal residue" evidence="2">
    <location>
        <position position="1"/>
    </location>
</feature>
<evidence type="ECO:0000313" key="2">
    <source>
        <dbReference type="EMBL" id="TLF47312.1"/>
    </source>
</evidence>
<sequence length="91" mass="10156">WKLEAGSWKLEAGSWKLEAGSWKLENSLPPNPGVKGFSSRFKLIASSSRRSRVELSSSFQARSAALPASSSSPGETRFRRGRRTRRCAYRP</sequence>
<keyword evidence="3" id="KW-1185">Reference proteome</keyword>
<protein>
    <recommendedName>
        <fullName evidence="4">Phosphotransferase</fullName>
    </recommendedName>
</protein>